<comment type="similarity">
    <text evidence="6">Belongs to the polysaccharide monooxygenase AA13 family.</text>
</comment>
<evidence type="ECO:0000256" key="6">
    <source>
        <dbReference type="ARBA" id="ARBA00034311"/>
    </source>
</evidence>
<evidence type="ECO:0000256" key="1">
    <source>
        <dbReference type="ARBA" id="ARBA00001973"/>
    </source>
</evidence>
<sequence length="230" mass="25291">MRPISPAVWAALAVGVLSAMACLPSALAHGYLQDPVSRNYAARLIGEYYCHHCGQGGGQWKQPDVCGNPFQDSPPINFTTRFYGFRATYTEGQDVNVTIGITTNHGGRMSLRVCPHARDQISQSCFDTPAHQMRRVHTNPQYNNKLYWYVRPGDVNITQTFRLPAGVSCAGGCVLQWWWVAYQFCYMPCGSDADDVPGECGRNLNFPVGQCTGGLLQTEQFNNCAGALLG</sequence>
<keyword evidence="7" id="KW-0732">Signal</keyword>
<dbReference type="PANTHER" id="PTHR36575:SF2">
    <property type="entry name" value="CHITIN-BINDING TYPE-4 DOMAIN-CONTAINING PROTEIN-RELATED"/>
    <property type="match status" value="1"/>
</dbReference>
<dbReference type="Proteomes" id="UP000075714">
    <property type="component" value="Unassembled WGS sequence"/>
</dbReference>
<dbReference type="Pfam" id="PF03067">
    <property type="entry name" value="LPMO_10"/>
    <property type="match status" value="1"/>
</dbReference>
<dbReference type="PANTHER" id="PTHR36575">
    <property type="entry name" value="BINDING PROTEIN, PUTATIVE (AFU_ORTHOLOGUE AFUA_1G14430)-RELATED"/>
    <property type="match status" value="1"/>
</dbReference>
<keyword evidence="2" id="KW-0479">Metal-binding</keyword>
<evidence type="ECO:0000256" key="4">
    <source>
        <dbReference type="ARBA" id="ARBA00023157"/>
    </source>
</evidence>
<keyword evidence="10" id="KW-1185">Reference proteome</keyword>
<comment type="cofactor">
    <cofactor evidence="1">
        <name>Cu(2+)</name>
        <dbReference type="ChEBI" id="CHEBI:29036"/>
    </cofactor>
</comment>
<evidence type="ECO:0000256" key="2">
    <source>
        <dbReference type="ARBA" id="ARBA00022723"/>
    </source>
</evidence>
<evidence type="ECO:0000313" key="9">
    <source>
        <dbReference type="EMBL" id="KXZ45811.1"/>
    </source>
</evidence>
<keyword evidence="5" id="KW-0325">Glycoprotein</keyword>
<evidence type="ECO:0000256" key="5">
    <source>
        <dbReference type="ARBA" id="ARBA00023180"/>
    </source>
</evidence>
<organism evidence="9 10">
    <name type="scientific">Gonium pectorale</name>
    <name type="common">Green alga</name>
    <dbReference type="NCBI Taxonomy" id="33097"/>
    <lineage>
        <taxon>Eukaryota</taxon>
        <taxon>Viridiplantae</taxon>
        <taxon>Chlorophyta</taxon>
        <taxon>core chlorophytes</taxon>
        <taxon>Chlorophyceae</taxon>
        <taxon>CS clade</taxon>
        <taxon>Chlamydomonadales</taxon>
        <taxon>Volvocaceae</taxon>
        <taxon>Gonium</taxon>
    </lineage>
</organism>
<evidence type="ECO:0000259" key="8">
    <source>
        <dbReference type="Pfam" id="PF03067"/>
    </source>
</evidence>
<dbReference type="EMBL" id="LSYV01000051">
    <property type="protein sequence ID" value="KXZ45811.1"/>
    <property type="molecule type" value="Genomic_DNA"/>
</dbReference>
<feature type="signal peptide" evidence="7">
    <location>
        <begin position="1"/>
        <end position="28"/>
    </location>
</feature>
<protein>
    <recommendedName>
        <fullName evidence="8">Chitin-binding type-4 domain-containing protein</fullName>
    </recommendedName>
</protein>
<gene>
    <name evidence="9" type="ORF">GPECTOR_50g605</name>
</gene>
<keyword evidence="3" id="KW-0186">Copper</keyword>
<name>A0A150G7L3_GONPE</name>
<dbReference type="AlphaFoldDB" id="A0A150G7L3"/>
<feature type="domain" description="Chitin-binding type-4" evidence="8">
    <location>
        <begin position="29"/>
        <end position="224"/>
    </location>
</feature>
<evidence type="ECO:0000313" key="10">
    <source>
        <dbReference type="Proteomes" id="UP000075714"/>
    </source>
</evidence>
<accession>A0A150G7L3</accession>
<dbReference type="InterPro" id="IPR052282">
    <property type="entry name" value="Starch-active_LPMO"/>
</dbReference>
<dbReference type="InterPro" id="IPR004302">
    <property type="entry name" value="Cellulose/chitin-bd_N"/>
</dbReference>
<reference evidence="10" key="1">
    <citation type="journal article" date="2016" name="Nat. Commun.">
        <title>The Gonium pectorale genome demonstrates co-option of cell cycle regulation during the evolution of multicellularity.</title>
        <authorList>
            <person name="Hanschen E.R."/>
            <person name="Marriage T.N."/>
            <person name="Ferris P.J."/>
            <person name="Hamaji T."/>
            <person name="Toyoda A."/>
            <person name="Fujiyama A."/>
            <person name="Neme R."/>
            <person name="Noguchi H."/>
            <person name="Minakuchi Y."/>
            <person name="Suzuki M."/>
            <person name="Kawai-Toyooka H."/>
            <person name="Smith D.R."/>
            <person name="Sparks H."/>
            <person name="Anderson J."/>
            <person name="Bakaric R."/>
            <person name="Luria V."/>
            <person name="Karger A."/>
            <person name="Kirschner M.W."/>
            <person name="Durand P.M."/>
            <person name="Michod R.E."/>
            <person name="Nozaki H."/>
            <person name="Olson B.J."/>
        </authorList>
    </citation>
    <scope>NUCLEOTIDE SEQUENCE [LARGE SCALE GENOMIC DNA]</scope>
    <source>
        <strain evidence="10">NIES-2863</strain>
    </source>
</reference>
<dbReference type="PROSITE" id="PS51257">
    <property type="entry name" value="PROKAR_LIPOPROTEIN"/>
    <property type="match status" value="1"/>
</dbReference>
<feature type="chain" id="PRO_5007561933" description="Chitin-binding type-4 domain-containing protein" evidence="7">
    <location>
        <begin position="29"/>
        <end position="230"/>
    </location>
</feature>
<evidence type="ECO:0000256" key="3">
    <source>
        <dbReference type="ARBA" id="ARBA00023008"/>
    </source>
</evidence>
<evidence type="ECO:0000256" key="7">
    <source>
        <dbReference type="SAM" id="SignalP"/>
    </source>
</evidence>
<comment type="caution">
    <text evidence="9">The sequence shown here is derived from an EMBL/GenBank/DDBJ whole genome shotgun (WGS) entry which is preliminary data.</text>
</comment>
<dbReference type="OrthoDB" id="545243at2759"/>
<keyword evidence="4" id="KW-1015">Disulfide bond</keyword>
<proteinExistence type="inferred from homology"/>
<dbReference type="GO" id="GO:0046872">
    <property type="term" value="F:metal ion binding"/>
    <property type="evidence" value="ECO:0007669"/>
    <property type="project" value="UniProtKB-KW"/>
</dbReference>